<evidence type="ECO:0000313" key="5">
    <source>
        <dbReference type="EMBL" id="KAF7361263.1"/>
    </source>
</evidence>
<name>A0A8H6YHD2_9AGAR</name>
<dbReference type="GO" id="GO:0000428">
    <property type="term" value="C:DNA-directed RNA polymerase complex"/>
    <property type="evidence" value="ECO:0007669"/>
    <property type="project" value="UniProtKB-KW"/>
</dbReference>
<comment type="similarity">
    <text evidence="1">Belongs to the universal ribosomal protein uS10 family.</text>
</comment>
<dbReference type="GO" id="GO:0006412">
    <property type="term" value="P:translation"/>
    <property type="evidence" value="ECO:0007669"/>
    <property type="project" value="InterPro"/>
</dbReference>
<evidence type="ECO:0000313" key="6">
    <source>
        <dbReference type="Proteomes" id="UP000623467"/>
    </source>
</evidence>
<dbReference type="OrthoDB" id="366214at2759"/>
<evidence type="ECO:0000256" key="2">
    <source>
        <dbReference type="ARBA" id="ARBA00022980"/>
    </source>
</evidence>
<keyword evidence="2" id="KW-0689">Ribosomal protein</keyword>
<dbReference type="AlphaFoldDB" id="A0A8H6YHD2"/>
<keyword evidence="3" id="KW-0687">Ribonucleoprotein</keyword>
<dbReference type="GO" id="GO:0003735">
    <property type="term" value="F:structural constituent of ribosome"/>
    <property type="evidence" value="ECO:0007669"/>
    <property type="project" value="InterPro"/>
</dbReference>
<evidence type="ECO:0000259" key="4">
    <source>
        <dbReference type="SMART" id="SM01403"/>
    </source>
</evidence>
<dbReference type="SUPFAM" id="SSF54999">
    <property type="entry name" value="Ribosomal protein S10"/>
    <property type="match status" value="1"/>
</dbReference>
<organism evidence="5 6">
    <name type="scientific">Mycena sanguinolenta</name>
    <dbReference type="NCBI Taxonomy" id="230812"/>
    <lineage>
        <taxon>Eukaryota</taxon>
        <taxon>Fungi</taxon>
        <taxon>Dikarya</taxon>
        <taxon>Basidiomycota</taxon>
        <taxon>Agaricomycotina</taxon>
        <taxon>Agaricomycetes</taxon>
        <taxon>Agaricomycetidae</taxon>
        <taxon>Agaricales</taxon>
        <taxon>Marasmiineae</taxon>
        <taxon>Mycenaceae</taxon>
        <taxon>Mycena</taxon>
    </lineage>
</organism>
<evidence type="ECO:0000256" key="1">
    <source>
        <dbReference type="ARBA" id="ARBA00007102"/>
    </source>
</evidence>
<dbReference type="HAMAP" id="MF_00508">
    <property type="entry name" value="Ribosomal_uS10"/>
    <property type="match status" value="1"/>
</dbReference>
<accession>A0A8H6YHD2</accession>
<dbReference type="Pfam" id="PF00338">
    <property type="entry name" value="Ribosomal_S10"/>
    <property type="match status" value="1"/>
</dbReference>
<dbReference type="SMART" id="SM01403">
    <property type="entry name" value="Ribosomal_S10"/>
    <property type="match status" value="1"/>
</dbReference>
<dbReference type="InterPro" id="IPR027486">
    <property type="entry name" value="Ribosomal_uS10_dom"/>
</dbReference>
<dbReference type="PANTHER" id="PTHR11700">
    <property type="entry name" value="30S RIBOSOMAL PROTEIN S10 FAMILY MEMBER"/>
    <property type="match status" value="1"/>
</dbReference>
<comment type="caution">
    <text evidence="5">The sequence shown here is derived from an EMBL/GenBank/DDBJ whole genome shotgun (WGS) entry which is preliminary data.</text>
</comment>
<keyword evidence="5" id="KW-0804">Transcription</keyword>
<proteinExistence type="inferred from homology"/>
<evidence type="ECO:0000256" key="3">
    <source>
        <dbReference type="ARBA" id="ARBA00023274"/>
    </source>
</evidence>
<dbReference type="GO" id="GO:1990904">
    <property type="term" value="C:ribonucleoprotein complex"/>
    <property type="evidence" value="ECO:0007669"/>
    <property type="project" value="UniProtKB-KW"/>
</dbReference>
<keyword evidence="5" id="KW-0240">DNA-directed RNA polymerase</keyword>
<dbReference type="InterPro" id="IPR001848">
    <property type="entry name" value="Ribosomal_uS10"/>
</dbReference>
<keyword evidence="6" id="KW-1185">Reference proteome</keyword>
<sequence>MAARRKGEQFACVSSEGLCLPKFMFLSLTRPLARRIPGGLSLCLRSYSSAPPIDHELRRMLELEKEKQTDPAVINEVDMLLNAPPPRMSDSDAFSEVFGEDVPSHAPPHASILAPPKVASTSKDLFGSVEKATLQTLPNGFDTRTLPLPGPLPDEFTEIEYAATLVHGRSIHRPFRHPRTHGLPVAQIQFRSHDILTMNLFVHFATHAAYSLGIPCSRMYSLPTQRTLWTIIRGPFAGKKSQENFERKVHRRGLKAFDADPAVVDLWFKYLQRHMMGGVGMRCVKWERMPLGVGKKLDTEVKDTLNRNKQLATTKSRIKSFGAKIVQREMGLDAAAPPPDNIKTVEILEK</sequence>
<dbReference type="EMBL" id="JACAZH010000008">
    <property type="protein sequence ID" value="KAF7361263.1"/>
    <property type="molecule type" value="Genomic_DNA"/>
</dbReference>
<reference evidence="5" key="1">
    <citation type="submission" date="2020-05" db="EMBL/GenBank/DDBJ databases">
        <title>Mycena genomes resolve the evolution of fungal bioluminescence.</title>
        <authorList>
            <person name="Tsai I.J."/>
        </authorList>
    </citation>
    <scope>NUCLEOTIDE SEQUENCE</scope>
    <source>
        <strain evidence="5">160909Yilan</strain>
    </source>
</reference>
<dbReference type="GO" id="GO:0005840">
    <property type="term" value="C:ribosome"/>
    <property type="evidence" value="ECO:0007669"/>
    <property type="project" value="UniProtKB-KW"/>
</dbReference>
<feature type="domain" description="Small ribosomal subunit protein uS10" evidence="4">
    <location>
        <begin position="187"/>
        <end position="284"/>
    </location>
</feature>
<dbReference type="InterPro" id="IPR036838">
    <property type="entry name" value="Ribosomal_uS10_dom_sf"/>
</dbReference>
<dbReference type="Gene3D" id="3.30.70.600">
    <property type="entry name" value="Ribosomal protein S10 domain"/>
    <property type="match status" value="1"/>
</dbReference>
<protein>
    <submittedName>
        <fullName evidence="5">DNA-directed RNA polymerase</fullName>
    </submittedName>
</protein>
<dbReference type="Proteomes" id="UP000623467">
    <property type="component" value="Unassembled WGS sequence"/>
</dbReference>
<gene>
    <name evidence="5" type="ORF">MSAN_01158600</name>
</gene>